<evidence type="ECO:0000256" key="5">
    <source>
        <dbReference type="SAM" id="MobiDB-lite"/>
    </source>
</evidence>
<feature type="region of interest" description="Disordered" evidence="5">
    <location>
        <begin position="51"/>
        <end position="155"/>
    </location>
</feature>
<feature type="compositionally biased region" description="Low complexity" evidence="5">
    <location>
        <begin position="64"/>
        <end position="109"/>
    </location>
</feature>
<organism evidence="8">
    <name type="scientific">Aegilops speltoides</name>
    <name type="common">Goatgrass</name>
    <name type="synonym">Triticum speltoides</name>
    <dbReference type="NCBI Taxonomy" id="4573"/>
    <lineage>
        <taxon>Eukaryota</taxon>
        <taxon>Viridiplantae</taxon>
        <taxon>Streptophyta</taxon>
        <taxon>Embryophyta</taxon>
        <taxon>Tracheophyta</taxon>
        <taxon>Spermatophyta</taxon>
        <taxon>Magnoliopsida</taxon>
        <taxon>Liliopsida</taxon>
        <taxon>Poales</taxon>
        <taxon>Poaceae</taxon>
        <taxon>BOP clade</taxon>
        <taxon>Pooideae</taxon>
        <taxon>Triticodae</taxon>
        <taxon>Triticeae</taxon>
        <taxon>Triticinae</taxon>
        <taxon>Aegilops</taxon>
    </lineage>
</organism>
<evidence type="ECO:0000256" key="1">
    <source>
        <dbReference type="ARBA" id="ARBA00007506"/>
    </source>
</evidence>
<evidence type="ECO:0000256" key="6">
    <source>
        <dbReference type="SAM" id="SignalP"/>
    </source>
</evidence>
<sequence length="366" mass="41879">MKTFLIFALLAVAATSAIAQMETSHILSLEKPLQQQPLPLQQILWYHQQQPIQQQPQPFPQQPPCSQQQQPPLSQQQQPPFSQQQPPFSQQQQPPFSQQQQQFPQQQQQPPLPQQPPFSQQQPPLSQQQQQPVLPQQPPFSQQQQQQPVLPQQQQRPFWQQPILPQQPPFSQHQQPALPQQQIPSIQPSILQQLNPCKVFLQQQCSPVAMPQSLDRSQMLWQSSCHVMQQQCCRQLLQIPEQSRYDAIRAIIYSIVLQEQQHGQGLNQPQQQQPQQSVQGVSQPQQQQKQLGQCSFQQPQQQQLGQWPQQQQVPQGTLLQPHQIAQLEVMTSIALRTLPTMCSVNVPVYGTTTIVPFGVGTRVGAY</sequence>
<keyword evidence="6" id="KW-0732">Signal</keyword>
<dbReference type="InterPro" id="IPR001954">
    <property type="entry name" value="Glia_glutenin"/>
</dbReference>
<evidence type="ECO:0000259" key="7">
    <source>
        <dbReference type="SMART" id="SM00499"/>
    </source>
</evidence>
<dbReference type="SMART" id="SM00499">
    <property type="entry name" value="AAI"/>
    <property type="match status" value="1"/>
</dbReference>
<dbReference type="PANTHER" id="PTHR33454:SF18">
    <property type="entry name" value="GLUTENIN, LOW MOLECULAR WEIGHT SUBUNIT"/>
    <property type="match status" value="1"/>
</dbReference>
<dbReference type="PRINTS" id="PR00209">
    <property type="entry name" value="GLIADIN"/>
</dbReference>
<proteinExistence type="inferred from homology"/>
<dbReference type="PANTHER" id="PTHR33454">
    <property type="entry name" value="PROLAMIN PPROL 14P"/>
    <property type="match status" value="1"/>
</dbReference>
<evidence type="ECO:0000256" key="3">
    <source>
        <dbReference type="ARBA" id="ARBA00022761"/>
    </source>
</evidence>
<dbReference type="GO" id="GO:0045735">
    <property type="term" value="F:nutrient reservoir activity"/>
    <property type="evidence" value="ECO:0007669"/>
    <property type="project" value="UniProtKB-KW"/>
</dbReference>
<dbReference type="InterPro" id="IPR016140">
    <property type="entry name" value="Bifunc_inhib/LTP/seed_store"/>
</dbReference>
<feature type="compositionally biased region" description="Low complexity" evidence="5">
    <location>
        <begin position="117"/>
        <end position="155"/>
    </location>
</feature>
<dbReference type="EMBL" id="GQ389635">
    <property type="protein sequence ID" value="ACV32584.1"/>
    <property type="molecule type" value="Genomic_DNA"/>
</dbReference>
<dbReference type="AlphaFoldDB" id="C8CCM8"/>
<protein>
    <submittedName>
        <fullName evidence="8">Low molecular weight glutenin</fullName>
    </submittedName>
</protein>
<feature type="chain" id="PRO_5002989670" evidence="6">
    <location>
        <begin position="20"/>
        <end position="366"/>
    </location>
</feature>
<evidence type="ECO:0000256" key="2">
    <source>
        <dbReference type="ARBA" id="ARBA00022737"/>
    </source>
</evidence>
<accession>C8CCM8</accession>
<keyword evidence="3" id="KW-0758">Storage protein</keyword>
<dbReference type="Pfam" id="PF13016">
    <property type="entry name" value="Gliadin"/>
    <property type="match status" value="1"/>
</dbReference>
<dbReference type="InterPro" id="IPR036312">
    <property type="entry name" value="Bifun_inhib/LTP/seed_sf"/>
</dbReference>
<comment type="similarity">
    <text evidence="1">Belongs to the gliadin/glutenin family.</text>
</comment>
<dbReference type="SUPFAM" id="SSF47699">
    <property type="entry name" value="Bifunctional inhibitor/lipid-transfer protein/seed storage 2S albumin"/>
    <property type="match status" value="1"/>
</dbReference>
<reference evidence="8" key="1">
    <citation type="submission" date="2009-07" db="EMBL/GenBank/DDBJ databases">
        <title>Cloning and characterization of LMW-glutenin subunit genes from Aegilops species with the S genome.</title>
        <authorList>
            <person name="Chen P."/>
            <person name="Li R."/>
            <person name="Zhou R.Y."/>
            <person name="He G.Y."/>
        </authorList>
    </citation>
    <scope>NUCLEOTIDE SEQUENCE</scope>
    <source>
        <strain evidence="8">As1101</strain>
    </source>
</reference>
<feature type="domain" description="Bifunctional inhibitor/plant lipid transfer protein/seed storage helical" evidence="7">
    <location>
        <begin position="197"/>
        <end position="349"/>
    </location>
</feature>
<dbReference type="Gene3D" id="1.10.110.10">
    <property type="entry name" value="Plant lipid-transfer and hydrophobic proteins"/>
    <property type="match status" value="1"/>
</dbReference>
<evidence type="ECO:0000313" key="8">
    <source>
        <dbReference type="EMBL" id="ACV32584.1"/>
    </source>
</evidence>
<dbReference type="PRINTS" id="PR00208">
    <property type="entry name" value="GLIADGLUTEN"/>
</dbReference>
<evidence type="ECO:0000256" key="4">
    <source>
        <dbReference type="ARBA" id="ARBA00023129"/>
    </source>
</evidence>
<feature type="signal peptide" evidence="6">
    <location>
        <begin position="1"/>
        <end position="19"/>
    </location>
</feature>
<keyword evidence="2" id="KW-0677">Repeat</keyword>
<keyword evidence="4" id="KW-0708">Seed storage protein</keyword>
<name>C8CCM8_AEGSP</name>